<organism evidence="9 10">
    <name type="scientific">Denticeps clupeoides</name>
    <name type="common">denticle herring</name>
    <dbReference type="NCBI Taxonomy" id="299321"/>
    <lineage>
        <taxon>Eukaryota</taxon>
        <taxon>Metazoa</taxon>
        <taxon>Chordata</taxon>
        <taxon>Craniata</taxon>
        <taxon>Vertebrata</taxon>
        <taxon>Euteleostomi</taxon>
        <taxon>Actinopterygii</taxon>
        <taxon>Neopterygii</taxon>
        <taxon>Teleostei</taxon>
        <taxon>Clupei</taxon>
        <taxon>Clupeiformes</taxon>
        <taxon>Denticipitoidei</taxon>
        <taxon>Denticipitidae</taxon>
        <taxon>Denticeps</taxon>
    </lineage>
</organism>
<comment type="similarity">
    <text evidence="2 7">Belongs to the MIP/aquaporin (TC 1.A.8) family.</text>
</comment>
<feature type="transmembrane region" description="Helical" evidence="8">
    <location>
        <begin position="162"/>
        <end position="181"/>
    </location>
</feature>
<reference evidence="9 10" key="1">
    <citation type="submission" date="2020-06" db="EMBL/GenBank/DDBJ databases">
        <authorList>
            <consortium name="Wellcome Sanger Institute Data Sharing"/>
        </authorList>
    </citation>
    <scope>NUCLEOTIDE SEQUENCE [LARGE SCALE GENOMIC DNA]</scope>
</reference>
<dbReference type="GO" id="GO:0015250">
    <property type="term" value="F:water channel activity"/>
    <property type="evidence" value="ECO:0007669"/>
    <property type="project" value="TreeGrafter"/>
</dbReference>
<evidence type="ECO:0000256" key="7">
    <source>
        <dbReference type="RuleBase" id="RU000477"/>
    </source>
</evidence>
<dbReference type="InterPro" id="IPR034294">
    <property type="entry name" value="Aquaporin_transptr"/>
</dbReference>
<dbReference type="GO" id="GO:0003097">
    <property type="term" value="P:renal water transport"/>
    <property type="evidence" value="ECO:0007669"/>
    <property type="project" value="TreeGrafter"/>
</dbReference>
<reference evidence="9" key="3">
    <citation type="submission" date="2025-09" db="UniProtKB">
        <authorList>
            <consortium name="Ensembl"/>
        </authorList>
    </citation>
    <scope>IDENTIFICATION</scope>
</reference>
<reference evidence="9" key="2">
    <citation type="submission" date="2025-08" db="UniProtKB">
        <authorList>
            <consortium name="Ensembl"/>
        </authorList>
    </citation>
    <scope>IDENTIFICATION</scope>
</reference>
<accession>A0AAY4CV12</accession>
<evidence type="ECO:0000256" key="4">
    <source>
        <dbReference type="ARBA" id="ARBA00022692"/>
    </source>
</evidence>
<dbReference type="GO" id="GO:0015168">
    <property type="term" value="F:glycerol transmembrane transporter activity"/>
    <property type="evidence" value="ECO:0007669"/>
    <property type="project" value="TreeGrafter"/>
</dbReference>
<dbReference type="SUPFAM" id="SSF81338">
    <property type="entry name" value="Aquaporin-like"/>
    <property type="match status" value="1"/>
</dbReference>
<gene>
    <name evidence="9" type="primary">aqp1a.2</name>
</gene>
<name>A0AAY4CV12_9TELE</name>
<sequence length="264" mass="27670">MVNEVKTLAFWRAVLAELIGMTLFVFTGISAAIGNQNRGYPDQEVKVALAFGLATATLVQSLGHISGGHLNPAVTLGLLFSSQISALRAVLYVVAQMLGAIAASGIVFGIMPARTDSLGLNKLNGVTAAQGFAIEFLLTLQLVVCVIATTDNRRQDVSGSGPLAIGLSVGLGHLAGISYTGCGMNPARSFGPAVILHAYEDHWVYWAGPVTGGLVAAFLYNLLLNPKCEGLSERIRVFCYGTEDQAPSPHAARHGCPLLTMGDC</sequence>
<dbReference type="GO" id="GO:0016020">
    <property type="term" value="C:membrane"/>
    <property type="evidence" value="ECO:0007669"/>
    <property type="project" value="UniProtKB-SubCell"/>
</dbReference>
<feature type="transmembrane region" description="Helical" evidence="8">
    <location>
        <begin position="131"/>
        <end position="150"/>
    </location>
</feature>
<dbReference type="PANTHER" id="PTHR19139">
    <property type="entry name" value="AQUAPORIN TRANSPORTER"/>
    <property type="match status" value="1"/>
</dbReference>
<dbReference type="PANTHER" id="PTHR19139:SF161">
    <property type="entry name" value="AQUAPORIN-1"/>
    <property type="match status" value="1"/>
</dbReference>
<evidence type="ECO:0000256" key="1">
    <source>
        <dbReference type="ARBA" id="ARBA00004141"/>
    </source>
</evidence>
<keyword evidence="6 8" id="KW-0472">Membrane</keyword>
<dbReference type="PROSITE" id="PS00221">
    <property type="entry name" value="MIP"/>
    <property type="match status" value="1"/>
</dbReference>
<evidence type="ECO:0000256" key="6">
    <source>
        <dbReference type="ARBA" id="ARBA00023136"/>
    </source>
</evidence>
<dbReference type="GO" id="GO:0006972">
    <property type="term" value="P:hyperosmotic response"/>
    <property type="evidence" value="ECO:0007669"/>
    <property type="project" value="TreeGrafter"/>
</dbReference>
<proteinExistence type="inferred from homology"/>
<evidence type="ECO:0000256" key="3">
    <source>
        <dbReference type="ARBA" id="ARBA00022448"/>
    </source>
</evidence>
<comment type="subcellular location">
    <subcellularLocation>
        <location evidence="1">Membrane</location>
        <topology evidence="1">Multi-pass membrane protein</topology>
    </subcellularLocation>
</comment>
<keyword evidence="3 7" id="KW-0813">Transport</keyword>
<evidence type="ECO:0000256" key="2">
    <source>
        <dbReference type="ARBA" id="ARBA00006175"/>
    </source>
</evidence>
<dbReference type="InterPro" id="IPR022357">
    <property type="entry name" value="MIP_CS"/>
</dbReference>
<dbReference type="GO" id="GO:0008519">
    <property type="term" value="F:ammonium channel activity"/>
    <property type="evidence" value="ECO:0007669"/>
    <property type="project" value="TreeGrafter"/>
</dbReference>
<feature type="transmembrane region" description="Helical" evidence="8">
    <location>
        <begin position="203"/>
        <end position="224"/>
    </location>
</feature>
<dbReference type="CDD" id="cd00333">
    <property type="entry name" value="MIP"/>
    <property type="match status" value="1"/>
</dbReference>
<keyword evidence="10" id="KW-1185">Reference proteome</keyword>
<feature type="transmembrane region" description="Helical" evidence="8">
    <location>
        <begin position="89"/>
        <end position="111"/>
    </location>
</feature>
<dbReference type="Proteomes" id="UP000694580">
    <property type="component" value="Chromosome 4"/>
</dbReference>
<dbReference type="Pfam" id="PF00230">
    <property type="entry name" value="MIP"/>
    <property type="match status" value="1"/>
</dbReference>
<evidence type="ECO:0000256" key="8">
    <source>
        <dbReference type="SAM" id="Phobius"/>
    </source>
</evidence>
<protein>
    <submittedName>
        <fullName evidence="9">Uncharacterized protein</fullName>
    </submittedName>
</protein>
<dbReference type="InterPro" id="IPR000425">
    <property type="entry name" value="MIP"/>
</dbReference>
<dbReference type="Ensembl" id="ENSDCDT00010046022.1">
    <property type="protein sequence ID" value="ENSDCDP00010036584.1"/>
    <property type="gene ID" value="ENSDCDG00010023092.1"/>
</dbReference>
<keyword evidence="5 8" id="KW-1133">Transmembrane helix</keyword>
<dbReference type="GeneTree" id="ENSGT00940000157015"/>
<dbReference type="GO" id="GO:0035379">
    <property type="term" value="F:carbon dioxide transmembrane transporter activity"/>
    <property type="evidence" value="ECO:0007669"/>
    <property type="project" value="TreeGrafter"/>
</dbReference>
<dbReference type="Gene3D" id="1.20.1080.10">
    <property type="entry name" value="Glycerol uptake facilitator protein"/>
    <property type="match status" value="1"/>
</dbReference>
<evidence type="ECO:0000313" key="10">
    <source>
        <dbReference type="Proteomes" id="UP000694580"/>
    </source>
</evidence>
<dbReference type="AlphaFoldDB" id="A0AAY4CV12"/>
<keyword evidence="4 7" id="KW-0812">Transmembrane</keyword>
<dbReference type="NCBIfam" id="TIGR00861">
    <property type="entry name" value="MIP"/>
    <property type="match status" value="1"/>
</dbReference>
<dbReference type="PRINTS" id="PR00783">
    <property type="entry name" value="MINTRINSICP"/>
</dbReference>
<evidence type="ECO:0000256" key="5">
    <source>
        <dbReference type="ARBA" id="ARBA00022989"/>
    </source>
</evidence>
<dbReference type="InterPro" id="IPR023271">
    <property type="entry name" value="Aquaporin-like"/>
</dbReference>
<feature type="transmembrane region" description="Helical" evidence="8">
    <location>
        <begin position="12"/>
        <end position="33"/>
    </location>
</feature>
<evidence type="ECO:0000313" key="9">
    <source>
        <dbReference type="Ensembl" id="ENSDCDP00010036584.1"/>
    </source>
</evidence>